<dbReference type="Proteomes" id="UP000294508">
    <property type="component" value="Unassembled WGS sequence"/>
</dbReference>
<evidence type="ECO:0000256" key="2">
    <source>
        <dbReference type="ARBA" id="ARBA00023125"/>
    </source>
</evidence>
<keyword evidence="6" id="KW-1185">Reference proteome</keyword>
<evidence type="ECO:0000313" key="5">
    <source>
        <dbReference type="EMBL" id="TCO26153.1"/>
    </source>
</evidence>
<dbReference type="Pfam" id="PF00356">
    <property type="entry name" value="LacI"/>
    <property type="match status" value="1"/>
</dbReference>
<dbReference type="GO" id="GO:0000976">
    <property type="term" value="F:transcription cis-regulatory region binding"/>
    <property type="evidence" value="ECO:0007669"/>
    <property type="project" value="TreeGrafter"/>
</dbReference>
<keyword evidence="2 5" id="KW-0238">DNA-binding</keyword>
<evidence type="ECO:0000313" key="6">
    <source>
        <dbReference type="Proteomes" id="UP000294508"/>
    </source>
</evidence>
<dbReference type="Gene3D" id="1.10.260.40">
    <property type="entry name" value="lambda repressor-like DNA-binding domains"/>
    <property type="match status" value="1"/>
</dbReference>
<comment type="caution">
    <text evidence="5">The sequence shown here is derived from an EMBL/GenBank/DDBJ whole genome shotgun (WGS) entry which is preliminary data.</text>
</comment>
<reference evidence="5 6" key="1">
    <citation type="journal article" date="2015" name="Stand. Genomic Sci.">
        <title>Genomic Encyclopedia of Bacterial and Archaeal Type Strains, Phase III: the genomes of soil and plant-associated and newly described type strains.</title>
        <authorList>
            <person name="Whitman W.B."/>
            <person name="Woyke T."/>
            <person name="Klenk H.P."/>
            <person name="Zhou Y."/>
            <person name="Lilburn T.G."/>
            <person name="Beck B.J."/>
            <person name="De Vos P."/>
            <person name="Vandamme P."/>
            <person name="Eisen J.A."/>
            <person name="Garrity G."/>
            <person name="Hugenholtz P."/>
            <person name="Kyrpides N.C."/>
        </authorList>
    </citation>
    <scope>NUCLEOTIDE SEQUENCE [LARGE SCALE GENOMIC DNA]</scope>
    <source>
        <strain evidence="5 6">VKM Ac-2572</strain>
    </source>
</reference>
<dbReference type="InterPro" id="IPR000843">
    <property type="entry name" value="HTH_LacI"/>
</dbReference>
<dbReference type="Pfam" id="PF13377">
    <property type="entry name" value="Peripla_BP_3"/>
    <property type="match status" value="1"/>
</dbReference>
<dbReference type="PANTHER" id="PTHR30146">
    <property type="entry name" value="LACI-RELATED TRANSCRIPTIONAL REPRESSOR"/>
    <property type="match status" value="1"/>
</dbReference>
<protein>
    <submittedName>
        <fullName evidence="5">DNA-binding LacI/PurR family transcriptional regulator</fullName>
    </submittedName>
</protein>
<organism evidence="5 6">
    <name type="scientific">Kribbella steppae</name>
    <dbReference type="NCBI Taxonomy" id="2512223"/>
    <lineage>
        <taxon>Bacteria</taxon>
        <taxon>Bacillati</taxon>
        <taxon>Actinomycetota</taxon>
        <taxon>Actinomycetes</taxon>
        <taxon>Propionibacteriales</taxon>
        <taxon>Kribbellaceae</taxon>
        <taxon>Kribbella</taxon>
    </lineage>
</organism>
<dbReference type="CDD" id="cd01392">
    <property type="entry name" value="HTH_LacI"/>
    <property type="match status" value="1"/>
</dbReference>
<dbReference type="InterPro" id="IPR010982">
    <property type="entry name" value="Lambda_DNA-bd_dom_sf"/>
</dbReference>
<name>A0A4R2HGQ2_9ACTN</name>
<dbReference type="SMART" id="SM00354">
    <property type="entry name" value="HTH_LACI"/>
    <property type="match status" value="1"/>
</dbReference>
<evidence type="ECO:0000256" key="3">
    <source>
        <dbReference type="ARBA" id="ARBA00023163"/>
    </source>
</evidence>
<gene>
    <name evidence="5" type="ORF">EV652_10744</name>
</gene>
<dbReference type="InterPro" id="IPR028082">
    <property type="entry name" value="Peripla_BP_I"/>
</dbReference>
<evidence type="ECO:0000256" key="1">
    <source>
        <dbReference type="ARBA" id="ARBA00023015"/>
    </source>
</evidence>
<dbReference type="EMBL" id="SLWN01000007">
    <property type="protein sequence ID" value="TCO26153.1"/>
    <property type="molecule type" value="Genomic_DNA"/>
</dbReference>
<dbReference type="GO" id="GO:0003700">
    <property type="term" value="F:DNA-binding transcription factor activity"/>
    <property type="evidence" value="ECO:0007669"/>
    <property type="project" value="TreeGrafter"/>
</dbReference>
<evidence type="ECO:0000259" key="4">
    <source>
        <dbReference type="PROSITE" id="PS50932"/>
    </source>
</evidence>
<dbReference type="RefSeq" id="WP_242001889.1">
    <property type="nucleotide sequence ID" value="NZ_SLWN01000007.1"/>
</dbReference>
<dbReference type="SUPFAM" id="SSF47413">
    <property type="entry name" value="lambda repressor-like DNA-binding domains"/>
    <property type="match status" value="1"/>
</dbReference>
<feature type="domain" description="HTH lacI-type" evidence="4">
    <location>
        <begin position="12"/>
        <end position="66"/>
    </location>
</feature>
<sequence>MADDQPWPRRRVTLADVAQRAGVSPALVSIVMRDAPGASQQSRQRILAVADQLGYRPDVRARALASLKAHTIGVLFGRAGRFHLELIDGLYTAAEERGWDLVLSALTTSRDEKRALASLHDFRFDALIMLGPPVAEPMLAGNVPLVVMGWHVDHPDVDIVRTSDEHGMALAVQHLVELGHRRIAHLQGGDGLVAVSRRDAYVKAMRAHRLTKEIRVVRCDGEDQLDGQRAARAMLDDDAGLPTAVIAFNDDIAAAAMSVLGQQGIDVPGEISIIGFDDSALARGPGIDLTSVQQLPQEMARLAVDRIIARTAAGAVLDRELVLEPELVIRSTTGPAPG</sequence>
<keyword evidence="1" id="KW-0805">Transcription regulation</keyword>
<accession>A0A4R2HGQ2</accession>
<dbReference type="CDD" id="cd06267">
    <property type="entry name" value="PBP1_LacI_sugar_binding-like"/>
    <property type="match status" value="1"/>
</dbReference>
<proteinExistence type="predicted"/>
<dbReference type="Gene3D" id="3.40.50.2300">
    <property type="match status" value="2"/>
</dbReference>
<dbReference type="InterPro" id="IPR046335">
    <property type="entry name" value="LacI/GalR-like_sensor"/>
</dbReference>
<dbReference type="AlphaFoldDB" id="A0A4R2HGQ2"/>
<dbReference type="PANTHER" id="PTHR30146:SF155">
    <property type="entry name" value="ALANINE RACEMASE"/>
    <property type="match status" value="1"/>
</dbReference>
<dbReference type="SUPFAM" id="SSF53822">
    <property type="entry name" value="Periplasmic binding protein-like I"/>
    <property type="match status" value="1"/>
</dbReference>
<dbReference type="PROSITE" id="PS50932">
    <property type="entry name" value="HTH_LACI_2"/>
    <property type="match status" value="1"/>
</dbReference>
<keyword evidence="3" id="KW-0804">Transcription</keyword>